<sequence>MTVFLSFIVTLLLGAPMALVSAVPNVTVTPIGRGCSAYPNWYPSPESDTTGGFRFRADQADNSSINGLYSSVRYFPGSNGLRSGNIVITPNTMGATPGFCCVNGVIEDLYLTTAPAVTTIYFSASLYDAQLTYLEDGGKVETYAHEIGGVRQDGVFIGAGNVTTWGFKYQPASASEPDYIEMRLLGPNSSDPTTGKPLRDGEFKGFLKVEGL</sequence>
<feature type="signal peptide" evidence="1">
    <location>
        <begin position="1"/>
        <end position="22"/>
    </location>
</feature>
<dbReference type="Proteomes" id="UP000250140">
    <property type="component" value="Unassembled WGS sequence"/>
</dbReference>
<evidence type="ECO:0000313" key="2">
    <source>
        <dbReference type="EMBL" id="OCL08267.1"/>
    </source>
</evidence>
<reference evidence="2 3" key="1">
    <citation type="journal article" date="2016" name="Nat. Commun.">
        <title>Ectomycorrhizal ecology is imprinted in the genome of the dominant symbiotic fungus Cenococcum geophilum.</title>
        <authorList>
            <consortium name="DOE Joint Genome Institute"/>
            <person name="Peter M."/>
            <person name="Kohler A."/>
            <person name="Ohm R.A."/>
            <person name="Kuo A."/>
            <person name="Krutzmann J."/>
            <person name="Morin E."/>
            <person name="Arend M."/>
            <person name="Barry K.W."/>
            <person name="Binder M."/>
            <person name="Choi C."/>
            <person name="Clum A."/>
            <person name="Copeland A."/>
            <person name="Grisel N."/>
            <person name="Haridas S."/>
            <person name="Kipfer T."/>
            <person name="LaButti K."/>
            <person name="Lindquist E."/>
            <person name="Lipzen A."/>
            <person name="Maire R."/>
            <person name="Meier B."/>
            <person name="Mihaltcheva S."/>
            <person name="Molinier V."/>
            <person name="Murat C."/>
            <person name="Poggeler S."/>
            <person name="Quandt C.A."/>
            <person name="Sperisen C."/>
            <person name="Tritt A."/>
            <person name="Tisserant E."/>
            <person name="Crous P.W."/>
            <person name="Henrissat B."/>
            <person name="Nehls U."/>
            <person name="Egli S."/>
            <person name="Spatafora J.W."/>
            <person name="Grigoriev I.V."/>
            <person name="Martin F.M."/>
        </authorList>
    </citation>
    <scope>NUCLEOTIDE SEQUENCE [LARGE SCALE GENOMIC DNA]</scope>
    <source>
        <strain evidence="2 3">CBS 207.34</strain>
    </source>
</reference>
<gene>
    <name evidence="2" type="ORF">AOQ84DRAFT_354564</name>
</gene>
<accession>A0A8E2JT01</accession>
<keyword evidence="3" id="KW-1185">Reference proteome</keyword>
<protein>
    <submittedName>
        <fullName evidence="2">Uncharacterized protein</fullName>
    </submittedName>
</protein>
<dbReference type="OrthoDB" id="3545468at2759"/>
<proteinExistence type="predicted"/>
<keyword evidence="1" id="KW-0732">Signal</keyword>
<dbReference type="EMBL" id="KV749684">
    <property type="protein sequence ID" value="OCL08267.1"/>
    <property type="molecule type" value="Genomic_DNA"/>
</dbReference>
<evidence type="ECO:0000313" key="3">
    <source>
        <dbReference type="Proteomes" id="UP000250140"/>
    </source>
</evidence>
<organism evidence="2 3">
    <name type="scientific">Glonium stellatum</name>
    <dbReference type="NCBI Taxonomy" id="574774"/>
    <lineage>
        <taxon>Eukaryota</taxon>
        <taxon>Fungi</taxon>
        <taxon>Dikarya</taxon>
        <taxon>Ascomycota</taxon>
        <taxon>Pezizomycotina</taxon>
        <taxon>Dothideomycetes</taxon>
        <taxon>Pleosporomycetidae</taxon>
        <taxon>Gloniales</taxon>
        <taxon>Gloniaceae</taxon>
        <taxon>Glonium</taxon>
    </lineage>
</organism>
<name>A0A8E2JT01_9PEZI</name>
<feature type="chain" id="PRO_5034424704" evidence="1">
    <location>
        <begin position="23"/>
        <end position="212"/>
    </location>
</feature>
<dbReference type="AlphaFoldDB" id="A0A8E2JT01"/>
<evidence type="ECO:0000256" key="1">
    <source>
        <dbReference type="SAM" id="SignalP"/>
    </source>
</evidence>